<dbReference type="CDD" id="cd01741">
    <property type="entry name" value="GATase1_1"/>
    <property type="match status" value="1"/>
</dbReference>
<protein>
    <submittedName>
        <fullName evidence="2">Type 1 glutamine amidotransferase</fullName>
    </submittedName>
</protein>
<dbReference type="Pfam" id="PF00117">
    <property type="entry name" value="GATase"/>
    <property type="match status" value="1"/>
</dbReference>
<dbReference type="InterPro" id="IPR029062">
    <property type="entry name" value="Class_I_gatase-like"/>
</dbReference>
<dbReference type="SUPFAM" id="SSF52317">
    <property type="entry name" value="Class I glutamine amidotransferase-like"/>
    <property type="match status" value="1"/>
</dbReference>
<dbReference type="Proteomes" id="UP000557772">
    <property type="component" value="Unassembled WGS sequence"/>
</dbReference>
<gene>
    <name evidence="2" type="ORF">HJ588_09440</name>
</gene>
<dbReference type="PANTHER" id="PTHR42695:SF5">
    <property type="entry name" value="GLUTAMINE AMIDOTRANSFERASE YLR126C-RELATED"/>
    <property type="match status" value="1"/>
</dbReference>
<keyword evidence="2" id="KW-0315">Glutamine amidotransferase</keyword>
<dbReference type="Gene3D" id="3.40.50.880">
    <property type="match status" value="1"/>
</dbReference>
<dbReference type="GO" id="GO:0005829">
    <property type="term" value="C:cytosol"/>
    <property type="evidence" value="ECO:0007669"/>
    <property type="project" value="TreeGrafter"/>
</dbReference>
<dbReference type="PANTHER" id="PTHR42695">
    <property type="entry name" value="GLUTAMINE AMIDOTRANSFERASE YLR126C-RELATED"/>
    <property type="match status" value="1"/>
</dbReference>
<dbReference type="InterPro" id="IPR044992">
    <property type="entry name" value="ChyE-like"/>
</dbReference>
<keyword evidence="3" id="KW-1185">Reference proteome</keyword>
<evidence type="ECO:0000313" key="2">
    <source>
        <dbReference type="EMBL" id="NNG39494.1"/>
    </source>
</evidence>
<evidence type="ECO:0000259" key="1">
    <source>
        <dbReference type="Pfam" id="PF00117"/>
    </source>
</evidence>
<evidence type="ECO:0000313" key="3">
    <source>
        <dbReference type="Proteomes" id="UP000557772"/>
    </source>
</evidence>
<dbReference type="AlphaFoldDB" id="A0A849AF67"/>
<sequence length="240" mass="25568">MAQPTLTLIRNDADSGPGRLLTWAAAAGVAVRQVRADQGEPVPADADGIDGLVLLGGGLLPDDDAKAPWLADERALVASALRHDVPVLGICLGGQLLAHVGGGRVEGDHGLPERGVTELTLRPEAAGDALLGELAMSRATSGAPVIAVESHRDQMTVLPEGAVWLASSARTPHQAFRLGERAWGLQWHPESSAERVAQWDRKTLREQGFDPDEVVRVAQERDEELAQTWGPVFGRFLSLL</sequence>
<proteinExistence type="predicted"/>
<dbReference type="PROSITE" id="PS51273">
    <property type="entry name" value="GATASE_TYPE_1"/>
    <property type="match status" value="1"/>
</dbReference>
<name>A0A849AF67_9MICO</name>
<dbReference type="InterPro" id="IPR017926">
    <property type="entry name" value="GATASE"/>
</dbReference>
<organism evidence="2 3">
    <name type="scientific">Flexivirga aerilata</name>
    <dbReference type="NCBI Taxonomy" id="1656889"/>
    <lineage>
        <taxon>Bacteria</taxon>
        <taxon>Bacillati</taxon>
        <taxon>Actinomycetota</taxon>
        <taxon>Actinomycetes</taxon>
        <taxon>Micrococcales</taxon>
        <taxon>Dermacoccaceae</taxon>
        <taxon>Flexivirga</taxon>
    </lineage>
</organism>
<dbReference type="GO" id="GO:0016740">
    <property type="term" value="F:transferase activity"/>
    <property type="evidence" value="ECO:0007669"/>
    <property type="project" value="UniProtKB-KW"/>
</dbReference>
<dbReference type="EMBL" id="JABENB010000001">
    <property type="protein sequence ID" value="NNG39494.1"/>
    <property type="molecule type" value="Genomic_DNA"/>
</dbReference>
<reference evidence="2 3" key="1">
    <citation type="submission" date="2020-05" db="EMBL/GenBank/DDBJ databases">
        <title>Flexivirga sp. ID2601S isolated from air conditioner.</title>
        <authorList>
            <person name="Kim D.H."/>
        </authorList>
    </citation>
    <scope>NUCLEOTIDE SEQUENCE [LARGE SCALE GENOMIC DNA]</scope>
    <source>
        <strain evidence="2 3">ID2601S</strain>
    </source>
</reference>
<dbReference type="RefSeq" id="WP_171154300.1">
    <property type="nucleotide sequence ID" value="NZ_JABENB010000001.1"/>
</dbReference>
<comment type="caution">
    <text evidence="2">The sequence shown here is derived from an EMBL/GenBank/DDBJ whole genome shotgun (WGS) entry which is preliminary data.</text>
</comment>
<feature type="domain" description="Glutamine amidotransferase" evidence="1">
    <location>
        <begin position="27"/>
        <end position="194"/>
    </location>
</feature>
<keyword evidence="2" id="KW-0808">Transferase</keyword>
<accession>A0A849AF67</accession>